<accession>A0AAE9ZR59</accession>
<dbReference type="Proteomes" id="UP001215092">
    <property type="component" value="Segment"/>
</dbReference>
<sequence length="96" mass="10389">MTSSTEYPTASASVVFSRNFADIFAAASEGDKGRMTRSMELGYGYLSSDFDSEAASNASAAMCHFFHAQEEGKTEEQIAYHIRLASGFSDLALGKR</sequence>
<reference evidence="1 2" key="1">
    <citation type="submission" date="2023-01" db="EMBL/GenBank/DDBJ databases">
        <authorList>
            <person name="Edelman T.J."/>
            <person name="Baldwin A.R."/>
            <person name="Chauncey H.A."/>
            <person name="Connelly K.A."/>
            <person name="Daniel I."/>
            <person name="Fitzgerald E.B."/>
            <person name="McKinney B.E."/>
            <person name="Murray D.M."/>
            <person name="Parshall S."/>
            <person name="Stokes L.T."/>
            <person name="Tanaka K.N."/>
            <person name="Vinson E.C."/>
            <person name="Klevikis C."/>
            <person name="Temple L."/>
            <person name="Rinehart C.A."/>
            <person name="Garlena R.A."/>
            <person name="Russell D.A."/>
            <person name="Jacobs-Sera D."/>
            <person name="Hatfull G.F."/>
        </authorList>
    </citation>
    <scope>NUCLEOTIDE SEQUENCE [LARGE SCALE GENOMIC DNA]</scope>
</reference>
<proteinExistence type="predicted"/>
<gene>
    <name evidence="1" type="primary">23</name>
    <name evidence="1" type="ORF">SEA_BARNSTORMER_23</name>
</gene>
<dbReference type="EMBL" id="OQ190478">
    <property type="protein sequence ID" value="WDS51660.1"/>
    <property type="molecule type" value="Genomic_DNA"/>
</dbReference>
<name>A0AAE9ZR59_9CAUD</name>
<evidence type="ECO:0000313" key="1">
    <source>
        <dbReference type="EMBL" id="WDS51660.1"/>
    </source>
</evidence>
<organism evidence="1 2">
    <name type="scientific">Microbacterium phage Barnstormer</name>
    <dbReference type="NCBI Taxonomy" id="3028491"/>
    <lineage>
        <taxon>Viruses</taxon>
        <taxon>Duplodnaviria</taxon>
        <taxon>Heunggongvirae</taxon>
        <taxon>Uroviricota</taxon>
        <taxon>Caudoviricetes</taxon>
        <taxon>Casidaviridae</taxon>
        <taxon>Barnstormervirus</taxon>
        <taxon>Barnstormervirus barnstormer</taxon>
    </lineage>
</organism>
<protein>
    <submittedName>
        <fullName evidence="1">Uncharacterized protein</fullName>
    </submittedName>
</protein>
<keyword evidence="2" id="KW-1185">Reference proteome</keyword>
<evidence type="ECO:0000313" key="2">
    <source>
        <dbReference type="Proteomes" id="UP001215092"/>
    </source>
</evidence>